<gene>
    <name evidence="1" type="ORF">E2562_037828</name>
</gene>
<reference evidence="1 2" key="1">
    <citation type="submission" date="2019-11" db="EMBL/GenBank/DDBJ databases">
        <title>Whole genome sequence of Oryza granulata.</title>
        <authorList>
            <person name="Li W."/>
        </authorList>
    </citation>
    <scope>NUCLEOTIDE SEQUENCE [LARGE SCALE GENOMIC DNA]</scope>
    <source>
        <strain evidence="2">cv. Menghai</strain>
        <tissue evidence="1">Leaf</tissue>
    </source>
</reference>
<dbReference type="PANTHER" id="PTHR47481:SF31">
    <property type="entry name" value="OS01G0873500 PROTEIN"/>
    <property type="match status" value="1"/>
</dbReference>
<accession>A0A6G1DT65</accession>
<name>A0A6G1DT65_9ORYZ</name>
<evidence type="ECO:0000313" key="1">
    <source>
        <dbReference type="EMBL" id="KAF0915687.1"/>
    </source>
</evidence>
<dbReference type="OrthoDB" id="696123at2759"/>
<keyword evidence="2" id="KW-1185">Reference proteome</keyword>
<dbReference type="Proteomes" id="UP000479710">
    <property type="component" value="Unassembled WGS sequence"/>
</dbReference>
<organism evidence="1 2">
    <name type="scientific">Oryza meyeriana var. granulata</name>
    <dbReference type="NCBI Taxonomy" id="110450"/>
    <lineage>
        <taxon>Eukaryota</taxon>
        <taxon>Viridiplantae</taxon>
        <taxon>Streptophyta</taxon>
        <taxon>Embryophyta</taxon>
        <taxon>Tracheophyta</taxon>
        <taxon>Spermatophyta</taxon>
        <taxon>Magnoliopsida</taxon>
        <taxon>Liliopsida</taxon>
        <taxon>Poales</taxon>
        <taxon>Poaceae</taxon>
        <taxon>BOP clade</taxon>
        <taxon>Oryzoideae</taxon>
        <taxon>Oryzeae</taxon>
        <taxon>Oryzinae</taxon>
        <taxon>Oryza</taxon>
        <taxon>Oryza meyeriana</taxon>
    </lineage>
</organism>
<dbReference type="PANTHER" id="PTHR47481">
    <property type="match status" value="1"/>
</dbReference>
<dbReference type="EMBL" id="SPHZ02000006">
    <property type="protein sequence ID" value="KAF0915687.1"/>
    <property type="molecule type" value="Genomic_DNA"/>
</dbReference>
<dbReference type="AlphaFoldDB" id="A0A6G1DT65"/>
<protein>
    <submittedName>
        <fullName evidence="1">Uncharacterized protein</fullName>
    </submittedName>
</protein>
<sequence>MIEDMFASRSKAGAINVRLALKTTQKRTSTNTKYVTKMQALGDKMAATGKPLDDEDLIAYIVNGLDADYDPVVESQVARAEPVT</sequence>
<evidence type="ECO:0000313" key="2">
    <source>
        <dbReference type="Proteomes" id="UP000479710"/>
    </source>
</evidence>
<proteinExistence type="predicted"/>
<comment type="caution">
    <text evidence="1">The sequence shown here is derived from an EMBL/GenBank/DDBJ whole genome shotgun (WGS) entry which is preliminary data.</text>
</comment>